<gene>
    <name evidence="17" type="primary">ND6</name>
</gene>
<keyword evidence="11" id="KW-0520">NAD</keyword>
<feature type="transmembrane region" description="Helical" evidence="16">
    <location>
        <begin position="52"/>
        <end position="71"/>
    </location>
</feature>
<keyword evidence="7 16" id="KW-0812">Transmembrane</keyword>
<dbReference type="EC" id="7.1.1.2" evidence="3"/>
<evidence type="ECO:0000256" key="9">
    <source>
        <dbReference type="ARBA" id="ARBA00022982"/>
    </source>
</evidence>
<dbReference type="PANTHER" id="PTHR11435:SF1">
    <property type="entry name" value="NADH-UBIQUINONE OXIDOREDUCTASE CHAIN 6"/>
    <property type="match status" value="1"/>
</dbReference>
<dbReference type="GeneID" id="11341504"/>
<evidence type="ECO:0000256" key="2">
    <source>
        <dbReference type="ARBA" id="ARBA00005698"/>
    </source>
</evidence>
<dbReference type="GO" id="GO:0008137">
    <property type="term" value="F:NADH dehydrogenase (ubiquinone) activity"/>
    <property type="evidence" value="ECO:0007669"/>
    <property type="project" value="UniProtKB-EC"/>
</dbReference>
<proteinExistence type="inferred from homology"/>
<dbReference type="InterPro" id="IPR050269">
    <property type="entry name" value="ComplexI_Subunit6"/>
</dbReference>
<feature type="transmembrane region" description="Helical" evidence="16">
    <location>
        <begin position="106"/>
        <end position="123"/>
    </location>
</feature>
<accession>G8J8D5</accession>
<comment type="similarity">
    <text evidence="2">Belongs to the complex I subunit 6 family.</text>
</comment>
<evidence type="ECO:0000256" key="10">
    <source>
        <dbReference type="ARBA" id="ARBA00022989"/>
    </source>
</evidence>
<feature type="transmembrane region" description="Helical" evidence="16">
    <location>
        <begin position="24"/>
        <end position="45"/>
    </location>
</feature>
<dbReference type="RefSeq" id="YP_004935228.1">
    <property type="nucleotide sequence ID" value="NC_016202.1"/>
</dbReference>
<feature type="transmembrane region" description="Helical" evidence="16">
    <location>
        <begin position="77"/>
        <end position="99"/>
    </location>
</feature>
<dbReference type="CTD" id="4541"/>
<dbReference type="AlphaFoldDB" id="G8J8D5"/>
<keyword evidence="8" id="KW-1278">Translocase</keyword>
<keyword evidence="5" id="KW-0813">Transport</keyword>
<feature type="transmembrane region" description="Helical" evidence="16">
    <location>
        <begin position="143"/>
        <end position="163"/>
    </location>
</feature>
<evidence type="ECO:0000256" key="14">
    <source>
        <dbReference type="ARBA" id="ARBA00031019"/>
    </source>
</evidence>
<dbReference type="GO" id="GO:0031966">
    <property type="term" value="C:mitochondrial membrane"/>
    <property type="evidence" value="ECO:0007669"/>
    <property type="project" value="UniProtKB-SubCell"/>
</dbReference>
<evidence type="ECO:0000256" key="4">
    <source>
        <dbReference type="ARBA" id="ARBA00021095"/>
    </source>
</evidence>
<protein>
    <recommendedName>
        <fullName evidence="4">NADH-ubiquinone oxidoreductase chain 6</fullName>
        <ecNumber evidence="3">7.1.1.2</ecNumber>
    </recommendedName>
    <alternativeName>
        <fullName evidence="14">NADH dehydrogenase subunit 6</fullName>
    </alternativeName>
</protein>
<evidence type="ECO:0000256" key="12">
    <source>
        <dbReference type="ARBA" id="ARBA00023128"/>
    </source>
</evidence>
<dbReference type="EMBL" id="JN861746">
    <property type="protein sequence ID" value="AET13053.1"/>
    <property type="molecule type" value="Genomic_DNA"/>
</dbReference>
<organism evidence="17">
    <name type="scientific">Protoplasa fitchii</name>
    <dbReference type="NCBI Taxonomy" id="560777"/>
    <lineage>
        <taxon>Eukaryota</taxon>
        <taxon>Metazoa</taxon>
        <taxon>Ecdysozoa</taxon>
        <taxon>Arthropoda</taxon>
        <taxon>Hexapoda</taxon>
        <taxon>Insecta</taxon>
        <taxon>Pterygota</taxon>
        <taxon>Neoptera</taxon>
        <taxon>Endopterygota</taxon>
        <taxon>Diptera</taxon>
        <taxon>Nematocera</taxon>
        <taxon>Tanyderidae</taxon>
        <taxon>Protoplasa</taxon>
    </lineage>
</organism>
<comment type="catalytic activity">
    <reaction evidence="15">
        <text>a ubiquinone + NADH + 5 H(+)(in) = a ubiquinol + NAD(+) + 4 H(+)(out)</text>
        <dbReference type="Rhea" id="RHEA:29091"/>
        <dbReference type="Rhea" id="RHEA-COMP:9565"/>
        <dbReference type="Rhea" id="RHEA-COMP:9566"/>
        <dbReference type="ChEBI" id="CHEBI:15378"/>
        <dbReference type="ChEBI" id="CHEBI:16389"/>
        <dbReference type="ChEBI" id="CHEBI:17976"/>
        <dbReference type="ChEBI" id="CHEBI:57540"/>
        <dbReference type="ChEBI" id="CHEBI:57945"/>
        <dbReference type="EC" id="7.1.1.2"/>
    </reaction>
</comment>
<evidence type="ECO:0000256" key="13">
    <source>
        <dbReference type="ARBA" id="ARBA00023136"/>
    </source>
</evidence>
<comment type="subcellular location">
    <subcellularLocation>
        <location evidence="1">Mitochondrion membrane</location>
        <topology evidence="1">Multi-pass membrane protein</topology>
    </subcellularLocation>
</comment>
<dbReference type="PANTHER" id="PTHR11435">
    <property type="entry name" value="NADH UBIQUINONE OXIDOREDUCTASE SUBUNIT ND6"/>
    <property type="match status" value="1"/>
</dbReference>
<evidence type="ECO:0000256" key="7">
    <source>
        <dbReference type="ARBA" id="ARBA00022692"/>
    </source>
</evidence>
<evidence type="ECO:0000256" key="5">
    <source>
        <dbReference type="ARBA" id="ARBA00022448"/>
    </source>
</evidence>
<keyword evidence="10 16" id="KW-1133">Transmembrane helix</keyword>
<evidence type="ECO:0000256" key="16">
    <source>
        <dbReference type="SAM" id="Phobius"/>
    </source>
</evidence>
<evidence type="ECO:0000256" key="1">
    <source>
        <dbReference type="ARBA" id="ARBA00004225"/>
    </source>
</evidence>
<sequence length="174" mass="20317">MLTLIFLSSSLIISIIFFYMKHPLAMGLILLIQTFFVCLITGLLSKSFWFSYILFLTFLGGMLILFIYITSLASNEMFSLSMNILLIIFSMFMMIFFIFMILDKMILIYFFSNLEMMSILNLNSFLNENALNLNKLYNFPMNMITILLINYLFLTLIAIVKITNINYGPLRTKN</sequence>
<keyword evidence="9" id="KW-0249">Electron transport</keyword>
<evidence type="ECO:0000256" key="8">
    <source>
        <dbReference type="ARBA" id="ARBA00022967"/>
    </source>
</evidence>
<evidence type="ECO:0000256" key="15">
    <source>
        <dbReference type="ARBA" id="ARBA00049551"/>
    </source>
</evidence>
<keyword evidence="6" id="KW-0679">Respiratory chain</keyword>
<evidence type="ECO:0000313" key="17">
    <source>
        <dbReference type="EMBL" id="AET13053.1"/>
    </source>
</evidence>
<name>G8J8D5_9DIPT</name>
<evidence type="ECO:0000256" key="3">
    <source>
        <dbReference type="ARBA" id="ARBA00012944"/>
    </source>
</evidence>
<geneLocation type="mitochondrion" evidence="17"/>
<keyword evidence="13 16" id="KW-0472">Membrane</keyword>
<evidence type="ECO:0000256" key="11">
    <source>
        <dbReference type="ARBA" id="ARBA00023027"/>
    </source>
</evidence>
<keyword evidence="12 17" id="KW-0496">Mitochondrion</keyword>
<evidence type="ECO:0000256" key="6">
    <source>
        <dbReference type="ARBA" id="ARBA00022660"/>
    </source>
</evidence>
<reference evidence="17" key="1">
    <citation type="journal article" date="2012" name="Genome Biol. Evol.">
        <title>Mitochondrial genome sequences of Nematocera (lower Diptera): evidence of rearrangement following a complete genome duplication in a winter crane fly.</title>
        <authorList>
            <person name="Beckenbach A.T."/>
        </authorList>
    </citation>
    <scope>NUCLEOTIDE SEQUENCE</scope>
</reference>